<dbReference type="Proteomes" id="UP001595907">
    <property type="component" value="Unassembled WGS sequence"/>
</dbReference>
<feature type="transmembrane region" description="Helical" evidence="1">
    <location>
        <begin position="200"/>
        <end position="219"/>
    </location>
</feature>
<feature type="transmembrane region" description="Helical" evidence="1">
    <location>
        <begin position="263"/>
        <end position="285"/>
    </location>
</feature>
<evidence type="ECO:0000313" key="2">
    <source>
        <dbReference type="EMBL" id="MFC4261765.1"/>
    </source>
</evidence>
<keyword evidence="3" id="KW-1185">Reference proteome</keyword>
<evidence type="ECO:0000256" key="1">
    <source>
        <dbReference type="SAM" id="Phobius"/>
    </source>
</evidence>
<protein>
    <recommendedName>
        <fullName evidence="4">ABC-2 type transport system permease protein</fullName>
    </recommendedName>
</protein>
<reference evidence="3" key="1">
    <citation type="journal article" date="2019" name="Int. J. Syst. Evol. Microbiol.">
        <title>The Global Catalogue of Microorganisms (GCM) 10K type strain sequencing project: providing services to taxonomists for standard genome sequencing and annotation.</title>
        <authorList>
            <consortium name="The Broad Institute Genomics Platform"/>
            <consortium name="The Broad Institute Genome Sequencing Center for Infectious Disease"/>
            <person name="Wu L."/>
            <person name="Ma J."/>
        </authorList>
    </citation>
    <scope>NUCLEOTIDE SEQUENCE [LARGE SCALE GENOMIC DNA]</scope>
    <source>
        <strain evidence="3">CECT 8289</strain>
    </source>
</reference>
<feature type="transmembrane region" description="Helical" evidence="1">
    <location>
        <begin position="132"/>
        <end position="152"/>
    </location>
</feature>
<keyword evidence="1" id="KW-0812">Transmembrane</keyword>
<feature type="transmembrane region" description="Helical" evidence="1">
    <location>
        <begin position="350"/>
        <end position="368"/>
    </location>
</feature>
<gene>
    <name evidence="2" type="ORF">ACFOWM_02650</name>
</gene>
<sequence length="556" mass="63161">MDKLLLKLVLWFVKHSIKKDVDIEKLQIICETKLIMDRRRARVSMKQASQKEPKNQLLVTQIIYALVGLLIGGAIFSIKDIVAGMALLHSYMLFMMAMTLITDFSSVLLDTTDNQVILPRPVNSRTFFMSRLVHILVYLLQFTIAIALFPIISCFIKYGFAVGIASIFTILLTVLMAVFLTYLLYGLILKFANESKIKDIVSGFQIAITIVFAAGMQIAPRFINFSDLNVTFNIKWYSYFLPPMWMANLLEAIYTFQFDVPHIAMILLAITIPVGTFWIMFKYLAPSFSKKMAALGNSSGEGKPTLVTSNSMQRTSFAQQIAPLVCKNNTEKAGFEIGWIMTARDKMFKMQFYPSIAYLLVMVFIFIFKSGSNIQHVWANLSNTKMFLLFAYLPIITISTGIGLLPYNEYFKASWIYLATPLQQPGSLISGAVKSILVKFFIPIFIILFGFSFYVWGVAIIDDMLLGLVNNILIFFLIIHIGKSYLPFSTQVSTQQQTGKFVKMLLQLLFISLPVGLHYIATIYVWLLWAMIPASLLISLLIIKTIQQYRWQKIAS</sequence>
<comment type="caution">
    <text evidence="2">The sequence shown here is derived from an EMBL/GenBank/DDBJ whole genome shotgun (WGS) entry which is preliminary data.</text>
</comment>
<feature type="transmembrane region" description="Helical" evidence="1">
    <location>
        <begin position="90"/>
        <end position="111"/>
    </location>
</feature>
<feature type="transmembrane region" description="Helical" evidence="1">
    <location>
        <begin position="436"/>
        <end position="458"/>
    </location>
</feature>
<name>A0ABV8QN87_9BACT</name>
<evidence type="ECO:0000313" key="3">
    <source>
        <dbReference type="Proteomes" id="UP001595907"/>
    </source>
</evidence>
<organism evidence="2 3">
    <name type="scientific">Ferruginibacter yonginensis</name>
    <dbReference type="NCBI Taxonomy" id="1310416"/>
    <lineage>
        <taxon>Bacteria</taxon>
        <taxon>Pseudomonadati</taxon>
        <taxon>Bacteroidota</taxon>
        <taxon>Chitinophagia</taxon>
        <taxon>Chitinophagales</taxon>
        <taxon>Chitinophagaceae</taxon>
        <taxon>Ferruginibacter</taxon>
    </lineage>
</organism>
<feature type="transmembrane region" description="Helical" evidence="1">
    <location>
        <begin position="464"/>
        <end position="481"/>
    </location>
</feature>
<feature type="transmembrane region" description="Helical" evidence="1">
    <location>
        <begin position="388"/>
        <end position="407"/>
    </location>
</feature>
<dbReference type="RefSeq" id="WP_379706712.1">
    <property type="nucleotide sequence ID" value="NZ_JBHSCZ010000001.1"/>
</dbReference>
<keyword evidence="1" id="KW-0472">Membrane</keyword>
<evidence type="ECO:0008006" key="4">
    <source>
        <dbReference type="Google" id="ProtNLM"/>
    </source>
</evidence>
<feature type="transmembrane region" description="Helical" evidence="1">
    <location>
        <begin position="57"/>
        <end position="78"/>
    </location>
</feature>
<dbReference type="EMBL" id="JBHSCZ010000001">
    <property type="protein sequence ID" value="MFC4261765.1"/>
    <property type="molecule type" value="Genomic_DNA"/>
</dbReference>
<proteinExistence type="predicted"/>
<feature type="transmembrane region" description="Helical" evidence="1">
    <location>
        <begin position="158"/>
        <end position="188"/>
    </location>
</feature>
<accession>A0ABV8QN87</accession>
<feature type="transmembrane region" description="Helical" evidence="1">
    <location>
        <begin position="526"/>
        <end position="543"/>
    </location>
</feature>
<keyword evidence="1" id="KW-1133">Transmembrane helix</keyword>
<feature type="transmembrane region" description="Helical" evidence="1">
    <location>
        <begin position="501"/>
        <end position="520"/>
    </location>
</feature>